<dbReference type="Gene3D" id="1.25.40.390">
    <property type="match status" value="1"/>
</dbReference>
<dbReference type="EMBL" id="JACNYK010000002">
    <property type="protein sequence ID" value="MBD1425660.1"/>
    <property type="molecule type" value="Genomic_DNA"/>
</dbReference>
<keyword evidence="4" id="KW-0472">Membrane</keyword>
<gene>
    <name evidence="9" type="ORF">H8B17_08710</name>
</gene>
<feature type="domain" description="SusD-like N-terminal" evidence="8">
    <location>
        <begin position="21"/>
        <end position="226"/>
    </location>
</feature>
<accession>A0ABR7Y2W6</accession>
<dbReference type="InterPro" id="IPR011990">
    <property type="entry name" value="TPR-like_helical_dom_sf"/>
</dbReference>
<comment type="subcellular location">
    <subcellularLocation>
        <location evidence="1">Cell outer membrane</location>
    </subcellularLocation>
</comment>
<evidence type="ECO:0000259" key="7">
    <source>
        <dbReference type="Pfam" id="PF07980"/>
    </source>
</evidence>
<evidence type="ECO:0000256" key="1">
    <source>
        <dbReference type="ARBA" id="ARBA00004442"/>
    </source>
</evidence>
<evidence type="ECO:0000256" key="5">
    <source>
        <dbReference type="ARBA" id="ARBA00023237"/>
    </source>
</evidence>
<evidence type="ECO:0000256" key="4">
    <source>
        <dbReference type="ARBA" id="ARBA00023136"/>
    </source>
</evidence>
<evidence type="ECO:0000256" key="6">
    <source>
        <dbReference type="SAM" id="SignalP"/>
    </source>
</evidence>
<proteinExistence type="inferred from homology"/>
<reference evidence="9 10" key="1">
    <citation type="submission" date="2020-08" db="EMBL/GenBank/DDBJ databases">
        <title>Sphingobacterium sp. DN00404 isolated from aquaculture water.</title>
        <authorList>
            <person name="Zhang M."/>
        </authorList>
    </citation>
    <scope>NUCLEOTIDE SEQUENCE [LARGE SCALE GENOMIC DNA]</scope>
    <source>
        <strain evidence="9 10">KCTC 32294</strain>
    </source>
</reference>
<evidence type="ECO:0000259" key="8">
    <source>
        <dbReference type="Pfam" id="PF14322"/>
    </source>
</evidence>
<dbReference type="Pfam" id="PF14322">
    <property type="entry name" value="SusD-like_3"/>
    <property type="match status" value="1"/>
</dbReference>
<comment type="similarity">
    <text evidence="2">Belongs to the SusD family.</text>
</comment>
<protein>
    <submittedName>
        <fullName evidence="9">RagB/SusD family nutrient uptake outer membrane protein</fullName>
    </submittedName>
</protein>
<name>A0ABR7Y2W6_9SPHI</name>
<sequence>MKKFLTLTAAAILLLSCSESFLEERPNSNILTPKTAEDFQRLLDNFEVIGIASVLPQLASDEYYIDSESNWRSANTATERHSYIWDTDIYGGETNIEDWNLPYQSIFYANNILNEIEKQAIGEIPKEMQDVYGQALFHRAKANYDLLKNFSVPFDPATQNADLGIPLREDPSIDYLVERSTVKACYDHIFNDLERSLQYLKYWGPLPERNRATRLATYALLSRIHLYRREYDKAEQFADSVLHRYDRLIDYNTISLTSSTPFTRTNDELIMYGTTTTYSNSAQRNRTETVFVDSTLMKLYSEDDLRLSVYFDKIAEHRFTMKRGYNGTGLAPFNGLAVDEVLLIKAECLVRKGSLEDASELMNRLLLNRYRTGTYEHEQVKFSDTDNALNTVLTERRKELVWRCLRWDDIKRLNKEGANIVLSRILDQEMYRLEPNSSRYVFNIPQDEINRSKITQNIR</sequence>
<dbReference type="RefSeq" id="WP_190308809.1">
    <property type="nucleotide sequence ID" value="NZ_JACNYK010000002.1"/>
</dbReference>
<dbReference type="Proteomes" id="UP000606494">
    <property type="component" value="Unassembled WGS sequence"/>
</dbReference>
<evidence type="ECO:0000313" key="9">
    <source>
        <dbReference type="EMBL" id="MBD1425660.1"/>
    </source>
</evidence>
<organism evidence="9 10">
    <name type="scientific">Sphingobacterium arenae</name>
    <dbReference type="NCBI Taxonomy" id="1280598"/>
    <lineage>
        <taxon>Bacteria</taxon>
        <taxon>Pseudomonadati</taxon>
        <taxon>Bacteroidota</taxon>
        <taxon>Sphingobacteriia</taxon>
        <taxon>Sphingobacteriales</taxon>
        <taxon>Sphingobacteriaceae</taxon>
        <taxon>Sphingobacterium</taxon>
    </lineage>
</organism>
<feature type="signal peptide" evidence="6">
    <location>
        <begin position="1"/>
        <end position="22"/>
    </location>
</feature>
<evidence type="ECO:0000313" key="10">
    <source>
        <dbReference type="Proteomes" id="UP000606494"/>
    </source>
</evidence>
<keyword evidence="10" id="KW-1185">Reference proteome</keyword>
<dbReference type="SUPFAM" id="SSF48452">
    <property type="entry name" value="TPR-like"/>
    <property type="match status" value="1"/>
</dbReference>
<feature type="chain" id="PRO_5046697397" evidence="6">
    <location>
        <begin position="23"/>
        <end position="459"/>
    </location>
</feature>
<keyword evidence="5" id="KW-0998">Cell outer membrane</keyword>
<dbReference type="InterPro" id="IPR012944">
    <property type="entry name" value="SusD_RagB_dom"/>
</dbReference>
<dbReference type="PROSITE" id="PS51257">
    <property type="entry name" value="PROKAR_LIPOPROTEIN"/>
    <property type="match status" value="1"/>
</dbReference>
<dbReference type="Pfam" id="PF07980">
    <property type="entry name" value="SusD_RagB"/>
    <property type="match status" value="1"/>
</dbReference>
<keyword evidence="3 6" id="KW-0732">Signal</keyword>
<evidence type="ECO:0000256" key="3">
    <source>
        <dbReference type="ARBA" id="ARBA00022729"/>
    </source>
</evidence>
<dbReference type="InterPro" id="IPR033985">
    <property type="entry name" value="SusD-like_N"/>
</dbReference>
<feature type="domain" description="RagB/SusD" evidence="7">
    <location>
        <begin position="340"/>
        <end position="456"/>
    </location>
</feature>
<comment type="caution">
    <text evidence="9">The sequence shown here is derived from an EMBL/GenBank/DDBJ whole genome shotgun (WGS) entry which is preliminary data.</text>
</comment>
<evidence type="ECO:0000256" key="2">
    <source>
        <dbReference type="ARBA" id="ARBA00006275"/>
    </source>
</evidence>